<evidence type="ECO:0000313" key="10">
    <source>
        <dbReference type="Proteomes" id="UP000731465"/>
    </source>
</evidence>
<keyword evidence="7" id="KW-0812">Transmembrane</keyword>
<dbReference type="PANTHER" id="PTHR42755:SF1">
    <property type="entry name" value="3-DEOXY-D-MANNO-OCTULOSONIC ACID TRANSFERASE, MITOCHONDRIAL-RELATED"/>
    <property type="match status" value="1"/>
</dbReference>
<comment type="function">
    <text evidence="7">Involved in lipopolysaccharide (LPS) biosynthesis. Catalyzes the transfer of 3-deoxy-D-manno-octulosonate (Kdo) residue(s) from CMP-Kdo to lipid IV(A), the tetraacyldisaccharide-1,4'-bisphosphate precursor of lipid A.</text>
</comment>
<dbReference type="InterPro" id="IPR039901">
    <property type="entry name" value="Kdotransferase"/>
</dbReference>
<dbReference type="PANTHER" id="PTHR42755">
    <property type="entry name" value="3-DEOXY-MANNO-OCTULOSONATE CYTIDYLYLTRANSFERASE"/>
    <property type="match status" value="1"/>
</dbReference>
<evidence type="ECO:0000256" key="6">
    <source>
        <dbReference type="ARBA" id="ARBA00049183"/>
    </source>
</evidence>
<evidence type="ECO:0000256" key="2">
    <source>
        <dbReference type="ARBA" id="ARBA00012621"/>
    </source>
</evidence>
<dbReference type="Proteomes" id="UP000731465">
    <property type="component" value="Unassembled WGS sequence"/>
</dbReference>
<comment type="catalytic activity">
    <reaction evidence="6 7">
        <text>lipid IVA (E. coli) + CMP-3-deoxy-beta-D-manno-octulosonate = alpha-Kdo-(2-&gt;6)-lipid IVA (E. coli) + CMP + H(+)</text>
        <dbReference type="Rhea" id="RHEA:28066"/>
        <dbReference type="ChEBI" id="CHEBI:15378"/>
        <dbReference type="ChEBI" id="CHEBI:58603"/>
        <dbReference type="ChEBI" id="CHEBI:60364"/>
        <dbReference type="ChEBI" id="CHEBI:60377"/>
        <dbReference type="ChEBI" id="CHEBI:85987"/>
        <dbReference type="EC" id="2.4.99.12"/>
    </reaction>
</comment>
<feature type="domain" description="3-deoxy-D-manno-octulosonic-acid transferase N-terminal" evidence="8">
    <location>
        <begin position="45"/>
        <end position="217"/>
    </location>
</feature>
<dbReference type="InterPro" id="IPR007507">
    <property type="entry name" value="Glycos_transf_N"/>
</dbReference>
<dbReference type="Gene3D" id="3.40.50.2000">
    <property type="entry name" value="Glycogen Phosphorylase B"/>
    <property type="match status" value="1"/>
</dbReference>
<reference evidence="9 10" key="1">
    <citation type="submission" date="2021-03" db="EMBL/GenBank/DDBJ databases">
        <title>Succinivibrio sp. nov. isolated from feces of cow.</title>
        <authorList>
            <person name="Choi J.-Y."/>
        </authorList>
    </citation>
    <scope>NUCLEOTIDE SEQUENCE [LARGE SCALE GENOMIC DNA]</scope>
    <source>
        <strain evidence="9 10">AGMB01872</strain>
    </source>
</reference>
<keyword evidence="4 7" id="KW-0808">Transferase</keyword>
<dbReference type="Pfam" id="PF04413">
    <property type="entry name" value="Glycos_transf_N"/>
    <property type="match status" value="1"/>
</dbReference>
<comment type="similarity">
    <text evidence="7">Belongs to the glycosyltransferase group 1 family.</text>
</comment>
<dbReference type="InterPro" id="IPR038107">
    <property type="entry name" value="Glycos_transf_N_sf"/>
</dbReference>
<evidence type="ECO:0000256" key="4">
    <source>
        <dbReference type="ARBA" id="ARBA00022679"/>
    </source>
</evidence>
<evidence type="ECO:0000256" key="3">
    <source>
        <dbReference type="ARBA" id="ARBA00019077"/>
    </source>
</evidence>
<dbReference type="EMBL" id="JAGFNY010000031">
    <property type="protein sequence ID" value="MBW7570818.1"/>
    <property type="molecule type" value="Genomic_DNA"/>
</dbReference>
<comment type="pathway">
    <text evidence="1 7">Bacterial outer membrane biogenesis; LPS core biosynthesis.</text>
</comment>
<evidence type="ECO:0000259" key="8">
    <source>
        <dbReference type="Pfam" id="PF04413"/>
    </source>
</evidence>
<evidence type="ECO:0000256" key="5">
    <source>
        <dbReference type="ARBA" id="ARBA00031445"/>
    </source>
</evidence>
<protein>
    <recommendedName>
        <fullName evidence="3 7">3-deoxy-D-manno-octulosonic acid transferase</fullName>
        <shortName evidence="7">Kdo transferase</shortName>
        <ecNumber evidence="2 7">2.4.99.12</ecNumber>
    </recommendedName>
    <alternativeName>
        <fullName evidence="5 7">Lipid IV(A) 3-deoxy-D-manno-octulosonic acid transferase</fullName>
    </alternativeName>
</protein>
<organism evidence="9 10">
    <name type="scientific">Succinivibrio faecicola</name>
    <dbReference type="NCBI Taxonomy" id="2820300"/>
    <lineage>
        <taxon>Bacteria</taxon>
        <taxon>Pseudomonadati</taxon>
        <taxon>Pseudomonadota</taxon>
        <taxon>Gammaproteobacteria</taxon>
        <taxon>Aeromonadales</taxon>
        <taxon>Succinivibrionaceae</taxon>
        <taxon>Succinivibrio</taxon>
    </lineage>
</organism>
<dbReference type="Gene3D" id="3.40.50.11720">
    <property type="entry name" value="3-Deoxy-D-manno-octulosonic-acid transferase, N-terminal domain"/>
    <property type="match status" value="1"/>
</dbReference>
<evidence type="ECO:0000256" key="7">
    <source>
        <dbReference type="RuleBase" id="RU365103"/>
    </source>
</evidence>
<keyword evidence="7" id="KW-1133">Transmembrane helix</keyword>
<keyword evidence="7" id="KW-0472">Membrane</keyword>
<keyword evidence="7" id="KW-1003">Cell membrane</keyword>
<proteinExistence type="inferred from homology"/>
<keyword evidence="7" id="KW-0448">Lipopolysaccharide biosynthesis</keyword>
<dbReference type="SUPFAM" id="SSF53756">
    <property type="entry name" value="UDP-Glycosyltransferase/glycogen phosphorylase"/>
    <property type="match status" value="1"/>
</dbReference>
<evidence type="ECO:0000313" key="9">
    <source>
        <dbReference type="EMBL" id="MBW7570818.1"/>
    </source>
</evidence>
<comment type="subcellular location">
    <subcellularLocation>
        <location evidence="7">Cell membrane</location>
    </subcellularLocation>
</comment>
<dbReference type="GO" id="GO:0016740">
    <property type="term" value="F:transferase activity"/>
    <property type="evidence" value="ECO:0007669"/>
    <property type="project" value="UniProtKB-KW"/>
</dbReference>
<gene>
    <name evidence="9" type="ORF">J5V48_07920</name>
</gene>
<evidence type="ECO:0000256" key="1">
    <source>
        <dbReference type="ARBA" id="ARBA00004713"/>
    </source>
</evidence>
<comment type="caution">
    <text evidence="9">The sequence shown here is derived from an EMBL/GenBank/DDBJ whole genome shotgun (WGS) entry which is preliminary data.</text>
</comment>
<dbReference type="EC" id="2.4.99.12" evidence="2 7"/>
<feature type="transmembrane region" description="Helical" evidence="7">
    <location>
        <begin position="6"/>
        <end position="29"/>
    </location>
</feature>
<keyword evidence="10" id="KW-1185">Reference proteome</keyword>
<sequence>MKFTSLLALYLYKFLTGLIAPLAVLFICYKKRHDKGYGLAVFNFLGFYKGKKKNSIWFHAASVGEVNSIKPLVSRFAKKNPDFNIVISTMTSTGKETANSLKSYKNITVVTAPLDAPYSVCGFFKAFNPKILIIVDTELWPNMLDKASKKKIPVVIINGRLQDKNVDSYKKHANLVKDLIASKLSLVLAMSHSDKMRFENIGVSQDKVIAAGNLKYDLIPNQVLFENAKTIKTRLLGNNVIGAISFHSGEEKHIINAFIEAKKTVNNLKLVLVGRHAQDCNKAIEYLKELNIAYKRKSKITSTDELKGLDKDVIIGDTLGEIEFYFGLCDVIFMGGSFVSIGGHNPLEPAYFSLPIITGPIYHNFSEQFEKLIDNGGAFLAEDEEHLAAFFEKLTKDKELASIAGVKALDIQQQGRGTLNFTLETIGKLLKK</sequence>
<dbReference type="RefSeq" id="WP_219938043.1">
    <property type="nucleotide sequence ID" value="NZ_JAGFNY010000031.1"/>
</dbReference>
<name>A0ABS7DHW3_9GAMM</name>
<accession>A0ABS7DHW3</accession>